<evidence type="ECO:0000313" key="3">
    <source>
        <dbReference type="Proteomes" id="UP000828390"/>
    </source>
</evidence>
<comment type="caution">
    <text evidence="2">The sequence shown here is derived from an EMBL/GenBank/DDBJ whole genome shotgun (WGS) entry which is preliminary data.</text>
</comment>
<evidence type="ECO:0000313" key="2">
    <source>
        <dbReference type="EMBL" id="KAH3780936.1"/>
    </source>
</evidence>
<dbReference type="Proteomes" id="UP000828390">
    <property type="component" value="Unassembled WGS sequence"/>
</dbReference>
<reference evidence="2" key="2">
    <citation type="submission" date="2020-11" db="EMBL/GenBank/DDBJ databases">
        <authorList>
            <person name="McCartney M.A."/>
            <person name="Auch B."/>
            <person name="Kono T."/>
            <person name="Mallez S."/>
            <person name="Becker A."/>
            <person name="Gohl D.M."/>
            <person name="Silverstein K.A.T."/>
            <person name="Koren S."/>
            <person name="Bechman K.B."/>
            <person name="Herman A."/>
            <person name="Abrahante J.E."/>
            <person name="Garbe J."/>
        </authorList>
    </citation>
    <scope>NUCLEOTIDE SEQUENCE</scope>
    <source>
        <strain evidence="2">Duluth1</strain>
        <tissue evidence="2">Whole animal</tissue>
    </source>
</reference>
<reference evidence="2" key="1">
    <citation type="journal article" date="2019" name="bioRxiv">
        <title>The Genome of the Zebra Mussel, Dreissena polymorpha: A Resource for Invasive Species Research.</title>
        <authorList>
            <person name="McCartney M.A."/>
            <person name="Auch B."/>
            <person name="Kono T."/>
            <person name="Mallez S."/>
            <person name="Zhang Y."/>
            <person name="Obille A."/>
            <person name="Becker A."/>
            <person name="Abrahante J.E."/>
            <person name="Garbe J."/>
            <person name="Badalamenti J.P."/>
            <person name="Herman A."/>
            <person name="Mangelson H."/>
            <person name="Liachko I."/>
            <person name="Sullivan S."/>
            <person name="Sone E.D."/>
            <person name="Koren S."/>
            <person name="Silverstein K.A.T."/>
            <person name="Beckman K.B."/>
            <person name="Gohl D.M."/>
        </authorList>
    </citation>
    <scope>NUCLEOTIDE SEQUENCE</scope>
    <source>
        <strain evidence="2">Duluth1</strain>
        <tissue evidence="2">Whole animal</tissue>
    </source>
</reference>
<sequence>MSDSQGIARRSTRTVKPTFKMKELGLLSTALDPDEDHLKTAGSRNGLKKNSRTEFRNHNKELLQNDTRNQLTLDDEKVCGSLNVGRKSNRPNNIAVARNVPIKRLQLKNANITDGTGNVVHVIDPKAKKLVKTAEIEGSSISTTKTVCETANSGIAITSLDDSCIVETDKMIENVDKKRCSIGLGRHNKIQQAHDVADEKDDAESKCDDLTEQTIKVLSTPVEFPLSLQIDDSDGSQLKILNGMFFVSKSCIDGWCFLRNVQCLNNIKGYVLMDCMNCIQCIL</sequence>
<feature type="region of interest" description="Disordered" evidence="1">
    <location>
        <begin position="34"/>
        <end position="54"/>
    </location>
</feature>
<organism evidence="2 3">
    <name type="scientific">Dreissena polymorpha</name>
    <name type="common">Zebra mussel</name>
    <name type="synonym">Mytilus polymorpha</name>
    <dbReference type="NCBI Taxonomy" id="45954"/>
    <lineage>
        <taxon>Eukaryota</taxon>
        <taxon>Metazoa</taxon>
        <taxon>Spiralia</taxon>
        <taxon>Lophotrochozoa</taxon>
        <taxon>Mollusca</taxon>
        <taxon>Bivalvia</taxon>
        <taxon>Autobranchia</taxon>
        <taxon>Heteroconchia</taxon>
        <taxon>Euheterodonta</taxon>
        <taxon>Imparidentia</taxon>
        <taxon>Neoheterodontei</taxon>
        <taxon>Myida</taxon>
        <taxon>Dreissenoidea</taxon>
        <taxon>Dreissenidae</taxon>
        <taxon>Dreissena</taxon>
    </lineage>
</organism>
<gene>
    <name evidence="2" type="ORF">DPMN_158761</name>
</gene>
<accession>A0A9D4IM98</accession>
<keyword evidence="3" id="KW-1185">Reference proteome</keyword>
<dbReference type="AlphaFoldDB" id="A0A9D4IM98"/>
<proteinExistence type="predicted"/>
<evidence type="ECO:0000256" key="1">
    <source>
        <dbReference type="SAM" id="MobiDB-lite"/>
    </source>
</evidence>
<protein>
    <submittedName>
        <fullName evidence="2">Uncharacterized protein</fullName>
    </submittedName>
</protein>
<dbReference type="EMBL" id="JAIWYP010000008">
    <property type="protein sequence ID" value="KAH3780936.1"/>
    <property type="molecule type" value="Genomic_DNA"/>
</dbReference>
<name>A0A9D4IM98_DREPO</name>